<evidence type="ECO:0000313" key="3">
    <source>
        <dbReference type="EMBL" id="QMS84983.1"/>
    </source>
</evidence>
<proteinExistence type="predicted"/>
<organism evidence="3 4">
    <name type="scientific">Candidatus Xianfuyuplasma coldseepsis</name>
    <dbReference type="NCBI Taxonomy" id="2782163"/>
    <lineage>
        <taxon>Bacteria</taxon>
        <taxon>Bacillati</taxon>
        <taxon>Mycoplasmatota</taxon>
        <taxon>Mollicutes</taxon>
        <taxon>Candidatus Izemoplasmatales</taxon>
        <taxon>Candidatus Izemoplasmataceae</taxon>
        <taxon>Candidatus Xianfuyuplasma</taxon>
    </lineage>
</organism>
<protein>
    <submittedName>
        <fullName evidence="3">Bifunctional oligoribonuclease/PAP phosphatase NrnA</fullName>
    </submittedName>
</protein>
<dbReference type="InterPro" id="IPR003156">
    <property type="entry name" value="DHHA1_dom"/>
</dbReference>
<dbReference type="KEGG" id="xcl:G4Z02_04175"/>
<dbReference type="SUPFAM" id="SSF64182">
    <property type="entry name" value="DHH phosphoesterases"/>
    <property type="match status" value="1"/>
</dbReference>
<dbReference type="PANTHER" id="PTHR47618:SF1">
    <property type="entry name" value="BIFUNCTIONAL OLIGORIBONUCLEASE AND PAP PHOSPHATASE NRNA"/>
    <property type="match status" value="1"/>
</dbReference>
<sequence length="322" mass="36686">MDKAKLESIYKTIEEYNKIIIFAHKRPDGDAIGSSFGLKNIIETTWPNKEVHVTGESSDFTQIIGIPEVLEDDVFEGALAIALDTANKDRLADQRYTLCDKIIKMDHHVFVEAYGDIDYVDTGRPACTLMIMDLFELHKDTMKMTQEGAKALYFGTLTDTGRFKYDGVDGDTFRSVATLFDMGLDKKVIHQYLDQRSEELTRFKGYLLQHYQKTPHGVVYFKIKPKYLKKFKVTLEEASSLVNELGVFEGYPIWLLFAEYEEGIVRCRMRSKGPRIDLLANKYEGGGHQMASGASLGTWKRTDLLIKDADQLAKDYKQGLVE</sequence>
<evidence type="ECO:0000313" key="4">
    <source>
        <dbReference type="Proteomes" id="UP000514720"/>
    </source>
</evidence>
<dbReference type="Proteomes" id="UP000514720">
    <property type="component" value="Chromosome"/>
</dbReference>
<evidence type="ECO:0000259" key="1">
    <source>
        <dbReference type="Pfam" id="PF01368"/>
    </source>
</evidence>
<dbReference type="InterPro" id="IPR038763">
    <property type="entry name" value="DHH_sf"/>
</dbReference>
<accession>A0A7L7KQJ0</accession>
<reference evidence="3 4" key="1">
    <citation type="submission" date="2020-02" db="EMBL/GenBank/DDBJ databases">
        <authorList>
            <person name="Zheng R.K."/>
            <person name="Sun C.M."/>
        </authorList>
    </citation>
    <scope>NUCLEOTIDE SEQUENCE [LARGE SCALE GENOMIC DNA]</scope>
    <source>
        <strain evidence="4">zrk13</strain>
    </source>
</reference>
<dbReference type="PANTHER" id="PTHR47618">
    <property type="entry name" value="BIFUNCTIONAL OLIGORIBONUCLEASE AND PAP PHOSPHATASE NRNA"/>
    <property type="match status" value="1"/>
</dbReference>
<dbReference type="EMBL" id="CP048914">
    <property type="protein sequence ID" value="QMS84983.1"/>
    <property type="molecule type" value="Genomic_DNA"/>
</dbReference>
<dbReference type="AlphaFoldDB" id="A0A7L7KQJ0"/>
<dbReference type="Gene3D" id="3.10.310.30">
    <property type="match status" value="1"/>
</dbReference>
<dbReference type="RefSeq" id="WP_258878608.1">
    <property type="nucleotide sequence ID" value="NZ_CP048914.1"/>
</dbReference>
<feature type="domain" description="DDH" evidence="1">
    <location>
        <begin position="18"/>
        <end position="156"/>
    </location>
</feature>
<dbReference type="Pfam" id="PF02272">
    <property type="entry name" value="DHHA1"/>
    <property type="match status" value="1"/>
</dbReference>
<dbReference type="Pfam" id="PF01368">
    <property type="entry name" value="DHH"/>
    <property type="match status" value="1"/>
</dbReference>
<feature type="domain" description="DHHA1" evidence="2">
    <location>
        <begin position="230"/>
        <end position="314"/>
    </location>
</feature>
<gene>
    <name evidence="3" type="ORF">G4Z02_04175</name>
</gene>
<dbReference type="InterPro" id="IPR051319">
    <property type="entry name" value="Oligoribo/pAp-PDE_c-di-AMP_PDE"/>
</dbReference>
<keyword evidence="4" id="KW-1185">Reference proteome</keyword>
<dbReference type="InterPro" id="IPR001667">
    <property type="entry name" value="DDH_dom"/>
</dbReference>
<dbReference type="Gene3D" id="3.90.1640.10">
    <property type="entry name" value="inorganic pyrophosphatase (n-terminal core)"/>
    <property type="match status" value="1"/>
</dbReference>
<evidence type="ECO:0000259" key="2">
    <source>
        <dbReference type="Pfam" id="PF02272"/>
    </source>
</evidence>
<dbReference type="GO" id="GO:0003676">
    <property type="term" value="F:nucleic acid binding"/>
    <property type="evidence" value="ECO:0007669"/>
    <property type="project" value="InterPro"/>
</dbReference>
<name>A0A7L7KQJ0_9MOLU</name>